<dbReference type="CDD" id="cd17273">
    <property type="entry name" value="RMtype1_S_EcoJA69PI-TRD1-CR1_like"/>
    <property type="match status" value="1"/>
</dbReference>
<evidence type="ECO:0000313" key="6">
    <source>
        <dbReference type="Proteomes" id="UP000013057"/>
    </source>
</evidence>
<dbReference type="InterPro" id="IPR052021">
    <property type="entry name" value="Type-I_RS_S_subunit"/>
</dbReference>
<organism evidence="5 6">
    <name type="scientific">Anoxybacillus flavithermus NBRC 109594</name>
    <dbReference type="NCBI Taxonomy" id="1315967"/>
    <lineage>
        <taxon>Bacteria</taxon>
        <taxon>Bacillati</taxon>
        <taxon>Bacillota</taxon>
        <taxon>Bacilli</taxon>
        <taxon>Bacillales</taxon>
        <taxon>Anoxybacillaceae</taxon>
        <taxon>Anoxybacillus</taxon>
    </lineage>
</organism>
<accession>R4G082</accession>
<evidence type="ECO:0000256" key="2">
    <source>
        <dbReference type="ARBA" id="ARBA00022747"/>
    </source>
</evidence>
<dbReference type="Pfam" id="PF01420">
    <property type="entry name" value="Methylase_S"/>
    <property type="match status" value="1"/>
</dbReference>
<dbReference type="PANTHER" id="PTHR30408">
    <property type="entry name" value="TYPE-1 RESTRICTION ENZYME ECOKI SPECIFICITY PROTEIN"/>
    <property type="match status" value="1"/>
</dbReference>
<keyword evidence="2" id="KW-0680">Restriction system</keyword>
<dbReference type="InterPro" id="IPR044946">
    <property type="entry name" value="Restrct_endonuc_typeI_TRD_sf"/>
</dbReference>
<reference evidence="6" key="1">
    <citation type="journal article" date="2013" name="Genome">
        <title>Draft Genome Sequence of a Thermophilic Member of the Bacillaceae, Anoxybacillus flavithermus Strain Kn10, Isolated from the Kan-nawa Hot Spring in Japan.</title>
        <authorList>
            <person name="Matsutani M."/>
            <person name="Shirakihara Y."/>
            <person name="Imada K."/>
            <person name="Yakushi T."/>
            <person name="Matsushita K."/>
        </authorList>
    </citation>
    <scope>NUCLEOTIDE SEQUENCE [LARGE SCALE GENOMIC DNA]</scope>
    <source>
        <strain evidence="6">NBRC 109594</strain>
    </source>
</reference>
<dbReference type="AlphaFoldDB" id="R4G082"/>
<sequence>MSQEHLEGWKKIRIGELGEVVSGGTPSTKIEEYYGGSISWITPKDLSGYEKRYIYKGERNITEKGLNNSSAKILPKGTVLFSSRAPIGYVAIAGQELATNQGFKNIICNPKIVNNHFMYYKLKTLKELFESIAGGSTFKEVSGKIVKEQEILLPPLHEQEKIVRVLTALDDKIELNTEINQTLEEMAQAIFKRWFVDFEFPNENGEPYKSSGGKFVESELGMIPEGWIASNVLNHIEEFSQKNKEKKNYPVLSVTKDGVFVETNEYFQQETFEFYDKTVYSKKLAQYKLIYKNYIGYNPSRANIGSIAMLKSHEVGLISPIYKVFKLNKEISPYYFEQYMKDPEFIRLIRHYSSGTTRQNFDLNCFRFFKLVVPPMEVQKNYEKIAMIIEERIKQNTKEIELLRELRDTLLPKLMSGEIRVPNAEREVEACLQKSS</sequence>
<evidence type="ECO:0000259" key="4">
    <source>
        <dbReference type="Pfam" id="PF01420"/>
    </source>
</evidence>
<feature type="domain" description="Type I restriction modification DNA specificity" evidence="4">
    <location>
        <begin position="7"/>
        <end position="185"/>
    </location>
</feature>
<dbReference type="Gene3D" id="3.90.220.20">
    <property type="entry name" value="DNA methylase specificity domains"/>
    <property type="match status" value="2"/>
</dbReference>
<dbReference type="Proteomes" id="UP000013057">
    <property type="component" value="Unassembled WGS sequence"/>
</dbReference>
<dbReference type="REBASE" id="702754">
    <property type="entry name" value="S.AflKn10ORF884P"/>
</dbReference>
<dbReference type="PANTHER" id="PTHR30408:SF12">
    <property type="entry name" value="TYPE I RESTRICTION ENZYME MJAVIII SPECIFICITY SUBUNIT"/>
    <property type="match status" value="1"/>
</dbReference>
<dbReference type="SUPFAM" id="SSF116734">
    <property type="entry name" value="DNA methylase specificity domain"/>
    <property type="match status" value="2"/>
</dbReference>
<keyword evidence="3" id="KW-0238">DNA-binding</keyword>
<dbReference type="InterPro" id="IPR000055">
    <property type="entry name" value="Restrct_endonuc_typeI_TRD"/>
</dbReference>
<evidence type="ECO:0000256" key="3">
    <source>
        <dbReference type="ARBA" id="ARBA00023125"/>
    </source>
</evidence>
<evidence type="ECO:0000313" key="5">
    <source>
        <dbReference type="EMBL" id="GAC90449.1"/>
    </source>
</evidence>
<name>R4G082_9BACL</name>
<comment type="similarity">
    <text evidence="1">Belongs to the type-I restriction system S methylase family.</text>
</comment>
<dbReference type="GO" id="GO:0003677">
    <property type="term" value="F:DNA binding"/>
    <property type="evidence" value="ECO:0007669"/>
    <property type="project" value="UniProtKB-KW"/>
</dbReference>
<protein>
    <submittedName>
        <fullName evidence="5">Restriction modification system DNA specificity domain-containing protein</fullName>
    </submittedName>
</protein>
<comment type="caution">
    <text evidence="5">The sequence shown here is derived from an EMBL/GenBank/DDBJ whole genome shotgun (WGS) entry which is preliminary data.</text>
</comment>
<proteinExistence type="inferred from homology"/>
<dbReference type="EMBL" id="BARH01000005">
    <property type="protein sequence ID" value="GAC90449.1"/>
    <property type="molecule type" value="Genomic_DNA"/>
</dbReference>
<gene>
    <name evidence="5" type="ORF">KN10_0885</name>
</gene>
<dbReference type="Gene3D" id="1.10.287.1120">
    <property type="entry name" value="Bipartite methylase S protein"/>
    <property type="match status" value="1"/>
</dbReference>
<dbReference type="GO" id="GO:0009307">
    <property type="term" value="P:DNA restriction-modification system"/>
    <property type="evidence" value="ECO:0007669"/>
    <property type="project" value="UniProtKB-KW"/>
</dbReference>
<evidence type="ECO:0000256" key="1">
    <source>
        <dbReference type="ARBA" id="ARBA00010923"/>
    </source>
</evidence>